<comment type="subcellular location">
    <subcellularLocation>
        <location evidence="1 5">Nucleus</location>
    </subcellularLocation>
</comment>
<dbReference type="FunFam" id="4.10.280.10:FF:000078">
    <property type="entry name" value="Transcription factor bHLH13"/>
    <property type="match status" value="1"/>
</dbReference>
<dbReference type="Proteomes" id="UP001058974">
    <property type="component" value="Chromosome 3"/>
</dbReference>
<dbReference type="InterPro" id="IPR025610">
    <property type="entry name" value="MYC/MYB_N"/>
</dbReference>
<sequence>MASGRFCKDEEDKAMLESVLGTDAVGFFSAAVSKHVFSDVIVPPNLDTGIHKRLCHIVKGSRWNYAILWQVAGLKSGGYVLKYGEGHCQDPVGGQRNEQERERDEVRRRVLGRIHASWGGSNSIENVYKKLEDVSDLYMLYLTSVYYVFGFNSQYGPGSSFKCSKPTWSSDAGSCLKQYESRSFLAKSAGFQTVAFVPLKAGVVELGSMEMVPEEQGFLDMVRATFGESTSGQAKAAPKIFGRELSLGGDAKSQSITISFSPKVEDDSGFTSDSYEVQALGPNHAYGNSSNGGVGDINEAKMFPQLGQMVPGNFTSQARVSSTDLGNEESSSPLGDERKPRKRGRKPANGREEPLNHVEAERQRREKLNQRFYALRAVVPNISKMDKASLLGDAITHITDLQKKIKILETEKNMAKGSQLPLQDIDFQARQDDAVVRVSCPLDIHPVSGIVKVLREHQIVAQEANVSTAQDKVIHTFSIRTQGGEAAALQLKEKLEASLSKN</sequence>
<comment type="caution">
    <text evidence="8">The sequence shown here is derived from an EMBL/GenBank/DDBJ whole genome shotgun (WGS) entry which is preliminary data.</text>
</comment>
<dbReference type="CDD" id="cd11449">
    <property type="entry name" value="bHLH_AtAIB_like"/>
    <property type="match status" value="1"/>
</dbReference>
<gene>
    <name evidence="8" type="ORF">KIW84_032094</name>
</gene>
<dbReference type="GO" id="GO:0005634">
    <property type="term" value="C:nucleus"/>
    <property type="evidence" value="ECO:0007669"/>
    <property type="project" value="UniProtKB-SubCell"/>
</dbReference>
<evidence type="ECO:0000256" key="5">
    <source>
        <dbReference type="RuleBase" id="RU369104"/>
    </source>
</evidence>
<keyword evidence="4 5" id="KW-0539">Nucleus</keyword>
<evidence type="ECO:0000259" key="7">
    <source>
        <dbReference type="PROSITE" id="PS50888"/>
    </source>
</evidence>
<dbReference type="Gene3D" id="4.10.280.10">
    <property type="entry name" value="Helix-loop-helix DNA-binding domain"/>
    <property type="match status" value="1"/>
</dbReference>
<dbReference type="PROSITE" id="PS50888">
    <property type="entry name" value="BHLH"/>
    <property type="match status" value="1"/>
</dbReference>
<protein>
    <recommendedName>
        <fullName evidence="5">Transcription factor</fullName>
        <shortName evidence="5">bHLH transcription factor</shortName>
    </recommendedName>
    <alternativeName>
        <fullName evidence="5">Basic helix-loop-helix protein</fullName>
    </alternativeName>
</protein>
<evidence type="ECO:0000313" key="9">
    <source>
        <dbReference type="Proteomes" id="UP001058974"/>
    </source>
</evidence>
<name>A0A9D4XTG2_PEA</name>
<evidence type="ECO:0000256" key="6">
    <source>
        <dbReference type="SAM" id="MobiDB-lite"/>
    </source>
</evidence>
<evidence type="ECO:0000256" key="1">
    <source>
        <dbReference type="ARBA" id="ARBA00004123"/>
    </source>
</evidence>
<dbReference type="Pfam" id="PF00010">
    <property type="entry name" value="HLH"/>
    <property type="match status" value="1"/>
</dbReference>
<accession>A0A9D4XTG2</accession>
<feature type="region of interest" description="Disordered" evidence="6">
    <location>
        <begin position="319"/>
        <end position="363"/>
    </location>
</feature>
<dbReference type="Gramene" id="Psat3g059400.1">
    <property type="protein sequence ID" value="Psat3g059400.1.cds1"/>
    <property type="gene ID" value="Psat3g059400"/>
</dbReference>
<evidence type="ECO:0000256" key="2">
    <source>
        <dbReference type="ARBA" id="ARBA00023015"/>
    </source>
</evidence>
<dbReference type="InterPro" id="IPR036638">
    <property type="entry name" value="HLH_DNA-bd_sf"/>
</dbReference>
<feature type="compositionally biased region" description="Basic and acidic residues" evidence="6">
    <location>
        <begin position="349"/>
        <end position="363"/>
    </location>
</feature>
<dbReference type="Pfam" id="PF14215">
    <property type="entry name" value="bHLH-MYC_N"/>
    <property type="match status" value="1"/>
</dbReference>
<evidence type="ECO:0000256" key="3">
    <source>
        <dbReference type="ARBA" id="ARBA00023163"/>
    </source>
</evidence>
<dbReference type="InterPro" id="IPR011598">
    <property type="entry name" value="bHLH_dom"/>
</dbReference>
<proteinExistence type="predicted"/>
<dbReference type="Gramene" id="Psat03G0209400-T1">
    <property type="protein sequence ID" value="KAI5426527.1"/>
    <property type="gene ID" value="KIW84_032094"/>
</dbReference>
<dbReference type="GO" id="GO:0000976">
    <property type="term" value="F:transcription cis-regulatory region binding"/>
    <property type="evidence" value="ECO:0007669"/>
    <property type="project" value="TreeGrafter"/>
</dbReference>
<reference evidence="8 9" key="1">
    <citation type="journal article" date="2022" name="Nat. Genet.">
        <title>Improved pea reference genome and pan-genome highlight genomic features and evolutionary characteristics.</title>
        <authorList>
            <person name="Yang T."/>
            <person name="Liu R."/>
            <person name="Luo Y."/>
            <person name="Hu S."/>
            <person name="Wang D."/>
            <person name="Wang C."/>
            <person name="Pandey M.K."/>
            <person name="Ge S."/>
            <person name="Xu Q."/>
            <person name="Li N."/>
            <person name="Li G."/>
            <person name="Huang Y."/>
            <person name="Saxena R.K."/>
            <person name="Ji Y."/>
            <person name="Li M."/>
            <person name="Yan X."/>
            <person name="He Y."/>
            <person name="Liu Y."/>
            <person name="Wang X."/>
            <person name="Xiang C."/>
            <person name="Varshney R.K."/>
            <person name="Ding H."/>
            <person name="Gao S."/>
            <person name="Zong X."/>
        </authorList>
    </citation>
    <scope>NUCLEOTIDE SEQUENCE [LARGE SCALE GENOMIC DNA]</scope>
    <source>
        <strain evidence="8 9">cv. Zhongwan 6</strain>
    </source>
</reference>
<keyword evidence="3 5" id="KW-0804">Transcription</keyword>
<dbReference type="SMART" id="SM00353">
    <property type="entry name" value="HLH"/>
    <property type="match status" value="1"/>
</dbReference>
<dbReference type="GO" id="GO:0046983">
    <property type="term" value="F:protein dimerization activity"/>
    <property type="evidence" value="ECO:0007669"/>
    <property type="project" value="InterPro"/>
</dbReference>
<keyword evidence="2 5" id="KW-0805">Transcription regulation</keyword>
<dbReference type="InterPro" id="IPR045084">
    <property type="entry name" value="AIB/MYC-like"/>
</dbReference>
<dbReference type="GO" id="GO:0003700">
    <property type="term" value="F:DNA-binding transcription factor activity"/>
    <property type="evidence" value="ECO:0007669"/>
    <property type="project" value="InterPro"/>
</dbReference>
<dbReference type="OrthoDB" id="677168at2759"/>
<dbReference type="EMBL" id="JAMSHJ010000003">
    <property type="protein sequence ID" value="KAI5426527.1"/>
    <property type="molecule type" value="Genomic_DNA"/>
</dbReference>
<dbReference type="PANTHER" id="PTHR11514:SF53">
    <property type="entry name" value="TRANSCRIPTION FACTOR BHLH3"/>
    <property type="match status" value="1"/>
</dbReference>
<feature type="compositionally biased region" description="Polar residues" evidence="6">
    <location>
        <begin position="319"/>
        <end position="333"/>
    </location>
</feature>
<evidence type="ECO:0000256" key="4">
    <source>
        <dbReference type="ARBA" id="ARBA00023242"/>
    </source>
</evidence>
<keyword evidence="9" id="KW-1185">Reference proteome</keyword>
<dbReference type="SUPFAM" id="SSF47459">
    <property type="entry name" value="HLH, helix-loop-helix DNA-binding domain"/>
    <property type="match status" value="1"/>
</dbReference>
<dbReference type="PANTHER" id="PTHR11514">
    <property type="entry name" value="MYC"/>
    <property type="match status" value="1"/>
</dbReference>
<dbReference type="AlphaFoldDB" id="A0A9D4XTG2"/>
<organism evidence="8 9">
    <name type="scientific">Pisum sativum</name>
    <name type="common">Garden pea</name>
    <name type="synonym">Lathyrus oleraceus</name>
    <dbReference type="NCBI Taxonomy" id="3888"/>
    <lineage>
        <taxon>Eukaryota</taxon>
        <taxon>Viridiplantae</taxon>
        <taxon>Streptophyta</taxon>
        <taxon>Embryophyta</taxon>
        <taxon>Tracheophyta</taxon>
        <taxon>Spermatophyta</taxon>
        <taxon>Magnoliopsida</taxon>
        <taxon>eudicotyledons</taxon>
        <taxon>Gunneridae</taxon>
        <taxon>Pentapetalae</taxon>
        <taxon>rosids</taxon>
        <taxon>fabids</taxon>
        <taxon>Fabales</taxon>
        <taxon>Fabaceae</taxon>
        <taxon>Papilionoideae</taxon>
        <taxon>50 kb inversion clade</taxon>
        <taxon>NPAAA clade</taxon>
        <taxon>Hologalegina</taxon>
        <taxon>IRL clade</taxon>
        <taxon>Fabeae</taxon>
        <taxon>Lathyrus</taxon>
    </lineage>
</organism>
<evidence type="ECO:0000313" key="8">
    <source>
        <dbReference type="EMBL" id="KAI5426527.1"/>
    </source>
</evidence>
<feature type="domain" description="BHLH" evidence="7">
    <location>
        <begin position="352"/>
        <end position="401"/>
    </location>
</feature>